<accession>A0A3E0VQ89</accession>
<dbReference type="AlphaFoldDB" id="A0A3E0VQ89"/>
<evidence type="ECO:0000259" key="1">
    <source>
        <dbReference type="Pfam" id="PF07693"/>
    </source>
</evidence>
<dbReference type="OrthoDB" id="88903at2"/>
<proteinExistence type="predicted"/>
<dbReference type="PANTHER" id="PTHR22674">
    <property type="entry name" value="NTPASE, KAP FAMILY P-LOOP DOMAIN-CONTAINING 1"/>
    <property type="match status" value="1"/>
</dbReference>
<dbReference type="InterPro" id="IPR052754">
    <property type="entry name" value="NTPase_KAP_P-loop"/>
</dbReference>
<dbReference type="EMBL" id="NBXB01000076">
    <property type="protein sequence ID" value="RFA11700.1"/>
    <property type="molecule type" value="Genomic_DNA"/>
</dbReference>
<organism evidence="2 3">
    <name type="scientific">Subtercola boreus</name>
    <dbReference type="NCBI Taxonomy" id="120213"/>
    <lineage>
        <taxon>Bacteria</taxon>
        <taxon>Bacillati</taxon>
        <taxon>Actinomycetota</taxon>
        <taxon>Actinomycetes</taxon>
        <taxon>Micrococcales</taxon>
        <taxon>Microbacteriaceae</taxon>
        <taxon>Subtercola</taxon>
    </lineage>
</organism>
<reference evidence="2 3" key="1">
    <citation type="submission" date="2017-04" db="EMBL/GenBank/DDBJ databases">
        <title>Comparative genome analysis of Subtercola boreus.</title>
        <authorList>
            <person name="Cho Y.-J."/>
            <person name="Cho A."/>
            <person name="Kim O.-S."/>
            <person name="Lee J.-I."/>
        </authorList>
    </citation>
    <scope>NUCLEOTIDE SEQUENCE [LARGE SCALE GENOMIC DNA]</scope>
    <source>
        <strain evidence="2 3">P27479</strain>
    </source>
</reference>
<sequence length="667" mass="74661">MVPNHTIKWGSKPQILNMIRGELTTPEWVIADFSPWSAMDAASLTSEFLNTLASAFGDDDGGKGVRDAILSYSRVALPFLGLLGPIGSAAQSAANVGIEFLKERPLPWNVAFQDLADKIAERNQRVLIVADDIDRLDPAELMALLRVIRLLGRFDNVHYLLAYDQDTIESILAHQGFTGRTTSFMEKIVQYPFEVPPMASVDKRRLLNTTVRALLERADKSSIRMSAEQVETREQRALDLMSILLDGLSTPRSFARFQEQVNSYAGLVSFDEIDVLDFIAVTYLRVFHHPLWATLPQWRDELTRGKKFEDETDATGKRWEARIKEFADERNAQTAIIMIGFLVQDVPTNLRSSFVAHVNGFSDPKYFERYFIAQLADDDVSDVLVAQAVDELIAGEAMRPRAGELAAVIDDVGNPDRAMLAIEKVIGRRGSESRSSAAAIEYVQERLNAQPLGGASFDRPRGLLSRWAAREMLSGLEDDLLDARSAIDSFGEDGAFGYLYQLNGSAQTRQAVKKQAPKFVDYVVDAITDHLEEVLLDRRRLRTFFDLAVFADARDRVAGLLDVQVEGNLELFADCVASFGTVNEWVGSGYHYEITFSQDLYVIAFGDRIRAELAPRLTPSRSRDEIEHDELAEYPPDEDIRDFALDYAKRLAAEAAVETQRAQDQAD</sequence>
<gene>
    <name evidence="2" type="ORF">B7R22_18280</name>
</gene>
<dbReference type="InterPro" id="IPR011646">
    <property type="entry name" value="KAP_P-loop"/>
</dbReference>
<name>A0A3E0VQ89_9MICO</name>
<comment type="caution">
    <text evidence="2">The sequence shown here is derived from an EMBL/GenBank/DDBJ whole genome shotgun (WGS) entry which is preliminary data.</text>
</comment>
<protein>
    <recommendedName>
        <fullName evidence="1">KAP NTPase domain-containing protein</fullName>
    </recommendedName>
</protein>
<evidence type="ECO:0000313" key="3">
    <source>
        <dbReference type="Proteomes" id="UP000256541"/>
    </source>
</evidence>
<dbReference type="Proteomes" id="UP000256541">
    <property type="component" value="Unassembled WGS sequence"/>
</dbReference>
<dbReference type="RefSeq" id="WP_116413136.1">
    <property type="nucleotide sequence ID" value="NZ_NBXB01000076.1"/>
</dbReference>
<dbReference type="PANTHER" id="PTHR22674:SF6">
    <property type="entry name" value="NTPASE KAP FAMILY P-LOOP DOMAIN-CONTAINING PROTEIN 1"/>
    <property type="match status" value="1"/>
</dbReference>
<feature type="domain" description="KAP NTPase" evidence="1">
    <location>
        <begin position="8"/>
        <end position="263"/>
    </location>
</feature>
<dbReference type="Pfam" id="PF07693">
    <property type="entry name" value="KAP_NTPase"/>
    <property type="match status" value="1"/>
</dbReference>
<evidence type="ECO:0000313" key="2">
    <source>
        <dbReference type="EMBL" id="RFA11700.1"/>
    </source>
</evidence>